<organism evidence="6">
    <name type="scientific">Taylorella equigenitalis 14/56</name>
    <dbReference type="NCBI Taxonomy" id="1091497"/>
    <lineage>
        <taxon>Bacteria</taxon>
        <taxon>Pseudomonadati</taxon>
        <taxon>Pseudomonadota</taxon>
        <taxon>Betaproteobacteria</taxon>
        <taxon>Burkholderiales</taxon>
        <taxon>Alcaligenaceae</taxon>
        <taxon>Taylorella</taxon>
    </lineage>
</organism>
<dbReference type="Gene3D" id="3.20.20.70">
    <property type="entry name" value="Aldolase class I"/>
    <property type="match status" value="1"/>
</dbReference>
<dbReference type="KEGG" id="teg:KUK_1035"/>
<dbReference type="SUPFAM" id="SSF51569">
    <property type="entry name" value="Aldolase"/>
    <property type="match status" value="1"/>
</dbReference>
<dbReference type="Pfam" id="PF00682">
    <property type="entry name" value="HMGL-like"/>
    <property type="match status" value="1"/>
</dbReference>
<name>I7JQ04_9BURK</name>
<dbReference type="PROSITE" id="PS00815">
    <property type="entry name" value="AIPM_HOMOCIT_SYNTH_1"/>
    <property type="match status" value="1"/>
</dbReference>
<feature type="domain" description="Pyruvate carboxyltransferase" evidence="5">
    <location>
        <begin position="34"/>
        <end position="118"/>
    </location>
</feature>
<dbReference type="EC" id="2.3.3.13" evidence="6"/>
<protein>
    <submittedName>
        <fullName evidence="6">2-isopropylmalate synthase</fullName>
        <ecNumber evidence="6">2.3.3.13</ecNumber>
    </submittedName>
</protein>
<dbReference type="GO" id="GO:0019752">
    <property type="term" value="P:carboxylic acid metabolic process"/>
    <property type="evidence" value="ECO:0007669"/>
    <property type="project" value="InterPro"/>
</dbReference>
<proteinExistence type="inferred from homology"/>
<keyword evidence="3 4" id="KW-0808">Transferase</keyword>
<evidence type="ECO:0000259" key="5">
    <source>
        <dbReference type="Pfam" id="PF00682"/>
    </source>
</evidence>
<accession>I7JQ04</accession>
<feature type="non-terminal residue" evidence="6">
    <location>
        <position position="125"/>
    </location>
</feature>
<dbReference type="PANTHER" id="PTHR46911">
    <property type="match status" value="1"/>
</dbReference>
<evidence type="ECO:0000256" key="3">
    <source>
        <dbReference type="ARBA" id="ARBA00022679"/>
    </source>
</evidence>
<keyword evidence="6" id="KW-0012">Acyltransferase</keyword>
<dbReference type="PANTHER" id="PTHR46911:SF1">
    <property type="entry name" value="2-ISOPROPYLMALATE SYNTHASE"/>
    <property type="match status" value="1"/>
</dbReference>
<reference evidence="6" key="1">
    <citation type="journal article" date="2012" name="Vet. Microbiol.">
        <title>Comparative genomic analyses of the Taylorellae.</title>
        <authorList>
            <person name="Hauser H."/>
            <person name="Richter D.C."/>
            <person name="van Tonder A."/>
            <person name="Clark L."/>
            <person name="Preston A."/>
        </authorList>
    </citation>
    <scope>NUCLEOTIDE SEQUENCE</scope>
    <source>
        <strain evidence="6">14/56</strain>
    </source>
</reference>
<dbReference type="HOGENOM" id="CLU_128298_0_0_4"/>
<dbReference type="EMBL" id="HE681423">
    <property type="protein sequence ID" value="CCG18332.1"/>
    <property type="molecule type" value="Genomic_DNA"/>
</dbReference>
<comment type="catalytic activity">
    <reaction evidence="1">
        <text>3-methyl-2-oxobutanoate + acetyl-CoA + H2O = (2S)-2-isopropylmalate + CoA + H(+)</text>
        <dbReference type="Rhea" id="RHEA:21524"/>
        <dbReference type="ChEBI" id="CHEBI:1178"/>
        <dbReference type="ChEBI" id="CHEBI:11851"/>
        <dbReference type="ChEBI" id="CHEBI:15377"/>
        <dbReference type="ChEBI" id="CHEBI:15378"/>
        <dbReference type="ChEBI" id="CHEBI:57287"/>
        <dbReference type="ChEBI" id="CHEBI:57288"/>
        <dbReference type="EC" id="2.3.3.13"/>
    </reaction>
</comment>
<evidence type="ECO:0000256" key="2">
    <source>
        <dbReference type="ARBA" id="ARBA00009767"/>
    </source>
</evidence>
<evidence type="ECO:0000256" key="1">
    <source>
        <dbReference type="ARBA" id="ARBA00000064"/>
    </source>
</evidence>
<dbReference type="InterPro" id="IPR013785">
    <property type="entry name" value="Aldolase_TIM"/>
</dbReference>
<evidence type="ECO:0000256" key="4">
    <source>
        <dbReference type="RuleBase" id="RU003523"/>
    </source>
</evidence>
<dbReference type="GO" id="GO:0003852">
    <property type="term" value="F:2-isopropylmalate synthase activity"/>
    <property type="evidence" value="ECO:0007669"/>
    <property type="project" value="UniProtKB-EC"/>
</dbReference>
<dbReference type="AlphaFoldDB" id="I7JQ04"/>
<evidence type="ECO:0000313" key="6">
    <source>
        <dbReference type="EMBL" id="CCG18332.1"/>
    </source>
</evidence>
<dbReference type="InterPro" id="IPR000891">
    <property type="entry name" value="PYR_CT"/>
</dbReference>
<gene>
    <name evidence="6" type="primary">leuA</name>
    <name evidence="6" type="ORF">KUK_1035</name>
</gene>
<dbReference type="InterPro" id="IPR002034">
    <property type="entry name" value="AIPM/Hcit_synth_CS"/>
</dbReference>
<comment type="similarity">
    <text evidence="2">Belongs to the alpha-IPM synthase/homocitrate synthase family. LeuA type 2 subfamily.</text>
</comment>
<sequence length="125" mass="14517">MIENPEKKYIPFKPFESDFSSRTWPSKSITKPPIWMSTDLRDGNQSLIEPMNSERKLRFFKHLVQIGFKEIEVGFPSASQTDFDFVRKLIDEDLIPEDVRIIVLTQARQDLIERTVEACIGAKQA</sequence>